<gene>
    <name evidence="2" type="ORF">SEA_SALLYSPECIAL_8</name>
</gene>
<dbReference type="GO" id="GO:0008233">
    <property type="term" value="F:peptidase activity"/>
    <property type="evidence" value="ECO:0007669"/>
    <property type="project" value="UniProtKB-KW"/>
</dbReference>
<dbReference type="Proteomes" id="UP000241541">
    <property type="component" value="Segment"/>
</dbReference>
<feature type="region of interest" description="Disordered" evidence="1">
    <location>
        <begin position="114"/>
        <end position="134"/>
    </location>
</feature>
<name>A0A2P1CC14_9CAUD</name>
<evidence type="ECO:0000313" key="3">
    <source>
        <dbReference type="Proteomes" id="UP000241541"/>
    </source>
</evidence>
<evidence type="ECO:0000313" key="2">
    <source>
        <dbReference type="EMBL" id="AVJ48756.1"/>
    </source>
</evidence>
<evidence type="ECO:0000256" key="1">
    <source>
        <dbReference type="SAM" id="MobiDB-lite"/>
    </source>
</evidence>
<reference evidence="2 3" key="1">
    <citation type="submission" date="2018-01" db="EMBL/GenBank/DDBJ databases">
        <authorList>
            <person name="Gaut B.S."/>
            <person name="Morton B.R."/>
            <person name="Clegg M.T."/>
            <person name="Duvall M.R."/>
        </authorList>
    </citation>
    <scope>NUCLEOTIDE SEQUENCE [LARGE SCALE GENOMIC DNA]</scope>
</reference>
<dbReference type="EMBL" id="MG812496">
    <property type="protein sequence ID" value="AVJ48756.1"/>
    <property type="molecule type" value="Genomic_DNA"/>
</dbReference>
<dbReference type="GO" id="GO:0006508">
    <property type="term" value="P:proteolysis"/>
    <property type="evidence" value="ECO:0007669"/>
    <property type="project" value="UniProtKB-KW"/>
</dbReference>
<proteinExistence type="predicted"/>
<accession>A0A2P1CC14</accession>
<keyword evidence="3" id="KW-1185">Reference proteome</keyword>
<dbReference type="SUPFAM" id="SSF56563">
    <property type="entry name" value="Major capsid protein gp5"/>
    <property type="match status" value="1"/>
</dbReference>
<sequence>MTPMTDRNRTIALLGGLALVLLITAAILYAALAGRPLDSFMPTLLGFATPTIVALLSAAGVRTDLHKVKETVAEVHEQVNGNYASVVTENRRLHNVIEEIAADTTGFPVIDPADLEAGDRPTPSSAKHRKDDPMPVTPYTDLHATSAAPVELIAQTAPTEVVADTARRTISGLAVPYNVSGHPSSGPATIAAGAIGLPSDLKRVKLFRDHRRPDGSGQPVGWLTGVENTDAGLRCTFKVADGPEGDQALADAAGVRDGLSVELTDVTRDGVTVTAASLAAVALVAVPAFADARVETISAAAAPGAPIPPAPAPAAAPAVPPVIAPAPAPAATAPAGLIYATARPAPLTFDRVAEVVTAIAQGRTDADLHAALADIKRSEHAWVSQEGWLGELWSGVDYQRTIVPLLGTKPLNHWRISGWRWKTKPQVADYAGDKAEIPTNTVETETVDAEAKRLAGGHDLDRKFFDFGDTEFVASYFRAMAESYALQTDQKAAASIVAAAFDGGTAPDLLRAVAKARFIVKRGARTNPTFVLMGDDTMQTLLDYGQFDVPAFLAQLGIDPRNFTSSEIVPEGEVFVGARQALDFYELPGSPIRVQAEHVAHGGRDAALFGYWGTLLHSTAGVVRVRIADAGTTAP</sequence>
<keyword evidence="2" id="KW-0645">Protease</keyword>
<organism evidence="2 3">
    <name type="scientific">Gordonia phage SallySpecial</name>
    <dbReference type="NCBI Taxonomy" id="2079570"/>
    <lineage>
        <taxon>Viruses</taxon>
        <taxon>Duplodnaviria</taxon>
        <taxon>Heunggongvirae</taxon>
        <taxon>Uroviricota</taxon>
        <taxon>Caudoviricetes</taxon>
        <taxon>Emperorvirus</taxon>
        <taxon>Emperorvirus sallyspecial</taxon>
    </lineage>
</organism>
<dbReference type="Pfam" id="PF25209">
    <property type="entry name" value="Phage_capsid_4"/>
    <property type="match status" value="1"/>
</dbReference>
<protein>
    <submittedName>
        <fullName evidence="2">Major capsid and capsid maturation protease</fullName>
    </submittedName>
</protein>
<keyword evidence="2" id="KW-0378">Hydrolase</keyword>